<keyword evidence="4" id="KW-1185">Reference proteome</keyword>
<organism evidence="3 4">
    <name type="scientific">Frondihabitans peucedani</name>
    <dbReference type="NCBI Taxonomy" id="598626"/>
    <lineage>
        <taxon>Bacteria</taxon>
        <taxon>Bacillati</taxon>
        <taxon>Actinomycetota</taxon>
        <taxon>Actinomycetes</taxon>
        <taxon>Micrococcales</taxon>
        <taxon>Microbacteriaceae</taxon>
        <taxon>Frondihabitans</taxon>
    </lineage>
</organism>
<evidence type="ECO:0000256" key="2">
    <source>
        <dbReference type="SAM" id="Phobius"/>
    </source>
</evidence>
<dbReference type="SUPFAM" id="SSF103473">
    <property type="entry name" value="MFS general substrate transporter"/>
    <property type="match status" value="1"/>
</dbReference>
<evidence type="ECO:0000256" key="1">
    <source>
        <dbReference type="SAM" id="MobiDB-lite"/>
    </source>
</evidence>
<feature type="transmembrane region" description="Helical" evidence="2">
    <location>
        <begin position="111"/>
        <end position="132"/>
    </location>
</feature>
<accession>A0ABP8E590</accession>
<evidence type="ECO:0008006" key="5">
    <source>
        <dbReference type="Google" id="ProtNLM"/>
    </source>
</evidence>
<dbReference type="EMBL" id="BAABAU010000004">
    <property type="protein sequence ID" value="GAA4267412.1"/>
    <property type="molecule type" value="Genomic_DNA"/>
</dbReference>
<feature type="compositionally biased region" description="Basic and acidic residues" evidence="1">
    <location>
        <begin position="15"/>
        <end position="24"/>
    </location>
</feature>
<dbReference type="InterPro" id="IPR046291">
    <property type="entry name" value="DUF6328"/>
</dbReference>
<reference evidence="4" key="1">
    <citation type="journal article" date="2019" name="Int. J. Syst. Evol. Microbiol.">
        <title>The Global Catalogue of Microorganisms (GCM) 10K type strain sequencing project: providing services to taxonomists for standard genome sequencing and annotation.</title>
        <authorList>
            <consortium name="The Broad Institute Genomics Platform"/>
            <consortium name="The Broad Institute Genome Sequencing Center for Infectious Disease"/>
            <person name="Wu L."/>
            <person name="Ma J."/>
        </authorList>
    </citation>
    <scope>NUCLEOTIDE SEQUENCE [LARGE SCALE GENOMIC DNA]</scope>
    <source>
        <strain evidence="4">JCM 17442</strain>
    </source>
</reference>
<name>A0ABP8E590_9MICO</name>
<protein>
    <recommendedName>
        <fullName evidence="5">Sodium:proton antiporter</fullName>
    </recommendedName>
</protein>
<feature type="transmembrane region" description="Helical" evidence="2">
    <location>
        <begin position="138"/>
        <end position="159"/>
    </location>
</feature>
<proteinExistence type="predicted"/>
<dbReference type="Pfam" id="PF19853">
    <property type="entry name" value="DUF6328"/>
    <property type="match status" value="1"/>
</dbReference>
<dbReference type="InterPro" id="IPR036259">
    <property type="entry name" value="MFS_trans_sf"/>
</dbReference>
<keyword evidence="2" id="KW-0472">Membrane</keyword>
<feature type="transmembrane region" description="Helical" evidence="2">
    <location>
        <begin position="69"/>
        <end position="90"/>
    </location>
</feature>
<dbReference type="Proteomes" id="UP001501594">
    <property type="component" value="Unassembled WGS sequence"/>
</dbReference>
<dbReference type="RefSeq" id="WP_344797684.1">
    <property type="nucleotide sequence ID" value="NZ_BAABAU010000004.1"/>
</dbReference>
<gene>
    <name evidence="3" type="ORF">GCM10022256_30240</name>
</gene>
<feature type="region of interest" description="Disordered" evidence="1">
    <location>
        <begin position="1"/>
        <end position="24"/>
    </location>
</feature>
<evidence type="ECO:0000313" key="4">
    <source>
        <dbReference type="Proteomes" id="UP001501594"/>
    </source>
</evidence>
<evidence type="ECO:0000313" key="3">
    <source>
        <dbReference type="EMBL" id="GAA4267412.1"/>
    </source>
</evidence>
<sequence length="166" mass="18057">MDESPTRDPGSTPDRISDRDETETERLDRNWNELLQELRVTQTGTQLLTGFLLAVAFQQRFTSLDGFEVGVYLVLVALTAGATILGLAPVSLHRALFRRGLRKRMVHTASVLLDVILVLVAAAITGTVLLIFDVVAGLTAGLVAAGITAAVVVVLWLLVPRRERRA</sequence>
<keyword evidence="2" id="KW-1133">Transmembrane helix</keyword>
<keyword evidence="2" id="KW-0812">Transmembrane</keyword>
<comment type="caution">
    <text evidence="3">The sequence shown here is derived from an EMBL/GenBank/DDBJ whole genome shotgun (WGS) entry which is preliminary data.</text>
</comment>